<name>T0Z6A7_9ZZZZ</name>
<dbReference type="AlphaFoldDB" id="T0Z6A7"/>
<organism evidence="1">
    <name type="scientific">mine drainage metagenome</name>
    <dbReference type="NCBI Taxonomy" id="410659"/>
    <lineage>
        <taxon>unclassified sequences</taxon>
        <taxon>metagenomes</taxon>
        <taxon>ecological metagenomes</taxon>
    </lineage>
</organism>
<sequence length="70" mass="7494">MSGWDKVTVQPVYTVSFSETGLPGGTPWSVTLNGSTQSSTTNVIAFSESNGTYGYTIVDVSGWHQTTLPY</sequence>
<gene>
    <name evidence="1" type="ORF">B1B_13753</name>
</gene>
<evidence type="ECO:0000313" key="1">
    <source>
        <dbReference type="EMBL" id="EQD43571.1"/>
    </source>
</evidence>
<accession>T0Z6A7</accession>
<reference evidence="1" key="1">
    <citation type="submission" date="2013-08" db="EMBL/GenBank/DDBJ databases">
        <authorList>
            <person name="Mendez C."/>
            <person name="Richter M."/>
            <person name="Ferrer M."/>
            <person name="Sanchez J."/>
        </authorList>
    </citation>
    <scope>NUCLEOTIDE SEQUENCE</scope>
</reference>
<feature type="non-terminal residue" evidence="1">
    <location>
        <position position="70"/>
    </location>
</feature>
<protein>
    <recommendedName>
        <fullName evidence="2">Thermopsin</fullName>
    </recommendedName>
</protein>
<dbReference type="EMBL" id="AUZY01009064">
    <property type="protein sequence ID" value="EQD43571.1"/>
    <property type="molecule type" value="Genomic_DNA"/>
</dbReference>
<reference evidence="1" key="2">
    <citation type="journal article" date="2014" name="ISME J.">
        <title>Microbial stratification in low pH oxic and suboxic macroscopic growths along an acid mine drainage.</title>
        <authorList>
            <person name="Mendez-Garcia C."/>
            <person name="Mesa V."/>
            <person name="Sprenger R.R."/>
            <person name="Richter M."/>
            <person name="Diez M.S."/>
            <person name="Solano J."/>
            <person name="Bargiela R."/>
            <person name="Golyshina O.V."/>
            <person name="Manteca A."/>
            <person name="Ramos J.L."/>
            <person name="Gallego J.R."/>
            <person name="Llorente I."/>
            <person name="Martins Dos Santos V.A."/>
            <person name="Jensen O.N."/>
            <person name="Pelaez A.I."/>
            <person name="Sanchez J."/>
            <person name="Ferrer M."/>
        </authorList>
    </citation>
    <scope>NUCLEOTIDE SEQUENCE</scope>
</reference>
<proteinExistence type="predicted"/>
<evidence type="ECO:0008006" key="2">
    <source>
        <dbReference type="Google" id="ProtNLM"/>
    </source>
</evidence>
<comment type="caution">
    <text evidence="1">The sequence shown here is derived from an EMBL/GenBank/DDBJ whole genome shotgun (WGS) entry which is preliminary data.</text>
</comment>